<dbReference type="EMBL" id="PXOG01000156">
    <property type="protein sequence ID" value="RGP71627.1"/>
    <property type="molecule type" value="Genomic_DNA"/>
</dbReference>
<reference evidence="2 3" key="1">
    <citation type="journal article" date="2018" name="PLoS Pathog.">
        <title>Evolution of structural diversity of trichothecenes, a family of toxins produced by plant pathogenic and entomopathogenic fungi.</title>
        <authorList>
            <person name="Proctor R.H."/>
            <person name="McCormick S.P."/>
            <person name="Kim H.S."/>
            <person name="Cardoza R.E."/>
            <person name="Stanley A.M."/>
            <person name="Lindo L."/>
            <person name="Kelly A."/>
            <person name="Brown D.W."/>
            <person name="Lee T."/>
            <person name="Vaughan M.M."/>
            <person name="Alexander N.J."/>
            <person name="Busman M."/>
            <person name="Gutierrez S."/>
        </authorList>
    </citation>
    <scope>NUCLEOTIDE SEQUENCE [LARGE SCALE GENOMIC DNA]</scope>
    <source>
        <strain evidence="2 3">NRRL 20695</strain>
    </source>
</reference>
<keyword evidence="3" id="KW-1185">Reference proteome</keyword>
<protein>
    <submittedName>
        <fullName evidence="2">Uncharacterized protein</fullName>
    </submittedName>
</protein>
<feature type="region of interest" description="Disordered" evidence="1">
    <location>
        <begin position="641"/>
        <end position="663"/>
    </location>
</feature>
<accession>A0A395SHP2</accession>
<evidence type="ECO:0000256" key="1">
    <source>
        <dbReference type="SAM" id="MobiDB-lite"/>
    </source>
</evidence>
<organism evidence="2 3">
    <name type="scientific">Fusarium longipes</name>
    <dbReference type="NCBI Taxonomy" id="694270"/>
    <lineage>
        <taxon>Eukaryota</taxon>
        <taxon>Fungi</taxon>
        <taxon>Dikarya</taxon>
        <taxon>Ascomycota</taxon>
        <taxon>Pezizomycotina</taxon>
        <taxon>Sordariomycetes</taxon>
        <taxon>Hypocreomycetidae</taxon>
        <taxon>Hypocreales</taxon>
        <taxon>Nectriaceae</taxon>
        <taxon>Fusarium</taxon>
    </lineage>
</organism>
<sequence>MAGPLQVGDIVNLGRLAWDIYRYGWKEDYNATRQYSEFGRDVRGLAENLDILSRVITWADDSLQSQRRPGVPARLRWDRTSLVEIVGDYEITLRECHQLLESNNRYSKGSKPLRNLEWNVLVQPLADQLRQRIMLHNSKILHVLKPLEVDLLLRVRQDIELMHRDLAERITDVHRDIRRLMGVLIPDLDEALEQRVRRSVVLLEVPVDLDDQFRFAALTGHPRYRVEDDFELSELSDAFILNFHKSTINFQSGMLVEDRVPTVDQYLNLLKCVWIFKRIQASPALTAANKDTSHWPSYTRQLEDDLSSQCSRFGRELVTPRIITSTLKRDMFTIWPEKDPSPLVDVVTKDEMMEQLLEVAGVEKKAKLLRRLDSDGRSFRVIMSGSEQTTTGRPRQEAETIDFHITSMVFNPQYALPVGTHMTQEIILRQTERIARLDFLDGGDILKFQQAVTGFKPWDSYTQYDCQVIFVLDGVKNIMENASLQLWIPKETAGSLVTNSDAAANTINTAATRQNSISTLASATTRDSSLRMGGNSTVSGSMHSSSTPSDSSAVPSASPRGSGSFAAPGSILPSSTSLASAAVMTGGVNGDRFSTNPPGRPQNLQTITQRQPMEFESYEAWQIRSSPEPISPLHSERRSFFPPPVSPREPIPRKPVGQSVPARHNSTATTTLRNGRSFSIFSGISSKSNSSDSEVRSVSIATGTNTTGLLHRRPVKPMLVLFTQSLQDNKFSFVTVQIDEETNMNPERCDCRKSGRDGSSCEIVAIEKKKGHSTVAARRYEQSNSEGEMDWNLARLALNNPASTSSSANWPNLKRLSIKFPNPQARAYFCGTPNLCHCKVKTEADARKCLRDGHRGLWGEVQESYRKQMNGFHKQRHEGRSQVVYGVTH</sequence>
<dbReference type="Proteomes" id="UP000266234">
    <property type="component" value="Unassembled WGS sequence"/>
</dbReference>
<name>A0A395SHP2_9HYPO</name>
<evidence type="ECO:0000313" key="3">
    <source>
        <dbReference type="Proteomes" id="UP000266234"/>
    </source>
</evidence>
<dbReference type="AlphaFoldDB" id="A0A395SHP2"/>
<feature type="region of interest" description="Disordered" evidence="1">
    <location>
        <begin position="518"/>
        <end position="569"/>
    </location>
</feature>
<comment type="caution">
    <text evidence="2">The sequence shown here is derived from an EMBL/GenBank/DDBJ whole genome shotgun (WGS) entry which is preliminary data.</text>
</comment>
<proteinExistence type="predicted"/>
<dbReference type="OrthoDB" id="5400409at2759"/>
<feature type="compositionally biased region" description="Low complexity" evidence="1">
    <location>
        <begin position="536"/>
        <end position="558"/>
    </location>
</feature>
<evidence type="ECO:0000313" key="2">
    <source>
        <dbReference type="EMBL" id="RGP71627.1"/>
    </source>
</evidence>
<feature type="compositionally biased region" description="Polar residues" evidence="1">
    <location>
        <begin position="518"/>
        <end position="527"/>
    </location>
</feature>
<gene>
    <name evidence="2" type="ORF">FLONG3_7062</name>
</gene>